<comment type="caution">
    <text evidence="1">The sequence shown here is derived from an EMBL/GenBank/DDBJ whole genome shotgun (WGS) entry which is preliminary data.</text>
</comment>
<keyword evidence="2" id="KW-1185">Reference proteome</keyword>
<sequence>MRPRVAADLAKAAGLAYEPSRRHQDISGRFAVLEDGFGFQRVPGQPVFDKQIGRQRGGGCEILARSARAF</sequence>
<name>A0ABS5RCG9_9HYPH</name>
<evidence type="ECO:0000313" key="1">
    <source>
        <dbReference type="EMBL" id="MBS9479000.1"/>
    </source>
</evidence>
<evidence type="ECO:0000313" key="2">
    <source>
        <dbReference type="Proteomes" id="UP001166585"/>
    </source>
</evidence>
<gene>
    <name evidence="1" type="ORF">KIP89_17980</name>
</gene>
<reference evidence="1" key="1">
    <citation type="submission" date="2021-05" db="EMBL/GenBank/DDBJ databases">
        <authorList>
            <person name="Sun Q."/>
            <person name="Inoue M."/>
        </authorList>
    </citation>
    <scope>NUCLEOTIDE SEQUENCE</scope>
    <source>
        <strain evidence="1">VKM B-3255</strain>
    </source>
</reference>
<dbReference type="Proteomes" id="UP001166585">
    <property type="component" value="Unassembled WGS sequence"/>
</dbReference>
<dbReference type="RefSeq" id="WP_213756975.1">
    <property type="nucleotide sequence ID" value="NZ_JAHCQH010000022.1"/>
</dbReference>
<accession>A0ABS5RCG9</accession>
<protein>
    <submittedName>
        <fullName evidence="1">Uncharacterized protein</fullName>
    </submittedName>
</protein>
<proteinExistence type="predicted"/>
<organism evidence="1 2">
    <name type="scientific">Ancylobacter radicis</name>
    <dbReference type="NCBI Taxonomy" id="2836179"/>
    <lineage>
        <taxon>Bacteria</taxon>
        <taxon>Pseudomonadati</taxon>
        <taxon>Pseudomonadota</taxon>
        <taxon>Alphaproteobacteria</taxon>
        <taxon>Hyphomicrobiales</taxon>
        <taxon>Xanthobacteraceae</taxon>
        <taxon>Ancylobacter</taxon>
    </lineage>
</organism>
<dbReference type="EMBL" id="JAHCQH010000022">
    <property type="protein sequence ID" value="MBS9479000.1"/>
    <property type="molecule type" value="Genomic_DNA"/>
</dbReference>